<keyword evidence="3 10" id="KW-0479">Metal-binding</keyword>
<dbReference type="GO" id="GO:0003924">
    <property type="term" value="F:GTPase activity"/>
    <property type="evidence" value="ECO:0007669"/>
    <property type="project" value="UniProtKB-UniRule"/>
</dbReference>
<dbReference type="PANTHER" id="PTHR32120:SF11">
    <property type="entry name" value="SMALL RIBOSOMAL SUBUNIT BIOGENESIS GTPASE RSGA 1, MITOCHONDRIAL-RELATED"/>
    <property type="match status" value="1"/>
</dbReference>
<feature type="binding site" evidence="10">
    <location>
        <begin position="167"/>
        <end position="175"/>
    </location>
    <ligand>
        <name>GTP</name>
        <dbReference type="ChEBI" id="CHEBI:37565"/>
    </ligand>
</feature>
<dbReference type="Gene3D" id="1.10.40.50">
    <property type="entry name" value="Probable gtpase engc, domain 3"/>
    <property type="match status" value="1"/>
</dbReference>
<dbReference type="Pfam" id="PF03193">
    <property type="entry name" value="RsgA_GTPase"/>
    <property type="match status" value="1"/>
</dbReference>
<sequence>MADIISGKIIKGIGGFYYIDAEDGHLYECKAKGIFRNKKIKPLVGDNVNIEILDPENNLGNIVEILPRFNSLIRPAVANVDQTIIIFAVSEPEPNFNLLDRFLVSMEKSGVETIICFNKTDLSPDNMEACRSYSKSGYETIFISAREGEGIDRLREIIKDRTTVFAGPSGVGKSSTLNAIKPEAEAQTGAISDKIKRGKHTTRHSELMHIGGRTYIMDTPGFSSLYVDSIEAEDLKEYFPDIAAYTGKCRFNMCNHVSEPDCLVKQAVADGEISRIRYEDYVMIYNDLKEKRKW</sequence>
<evidence type="ECO:0000256" key="7">
    <source>
        <dbReference type="ARBA" id="ARBA00022833"/>
    </source>
</evidence>
<proteinExistence type="inferred from homology"/>
<dbReference type="Gene3D" id="2.40.50.140">
    <property type="entry name" value="Nucleic acid-binding proteins"/>
    <property type="match status" value="1"/>
</dbReference>
<evidence type="ECO:0000256" key="10">
    <source>
        <dbReference type="HAMAP-Rule" id="MF_01820"/>
    </source>
</evidence>
<gene>
    <name evidence="10 13" type="primary">rsgA</name>
    <name evidence="13" type="ORF">COEU31_15440</name>
</gene>
<dbReference type="AlphaFoldDB" id="A0AAI9K514"/>
<keyword evidence="2 10" id="KW-0690">Ribosome biogenesis</keyword>
<dbReference type="EC" id="3.6.1.-" evidence="10"/>
<comment type="subunit">
    <text evidence="10">Monomer. Associates with 30S ribosomal subunit, binds 16S rRNA.</text>
</comment>
<feature type="domain" description="EngC GTPase" evidence="11">
    <location>
        <begin position="78"/>
        <end position="223"/>
    </location>
</feature>
<comment type="subcellular location">
    <subcellularLocation>
        <location evidence="10">Cytoplasm</location>
    </subcellularLocation>
</comment>
<evidence type="ECO:0000256" key="3">
    <source>
        <dbReference type="ARBA" id="ARBA00022723"/>
    </source>
</evidence>
<feature type="binding site" evidence="10">
    <location>
        <position position="262"/>
    </location>
    <ligand>
        <name>Zn(2+)</name>
        <dbReference type="ChEBI" id="CHEBI:29105"/>
    </ligand>
</feature>
<reference evidence="13" key="1">
    <citation type="submission" date="2020-06" db="EMBL/GenBank/DDBJ databases">
        <title>Characterization of fructooligosaccharide metabolism and fructooligosaccharide-degrading enzymes in human commensal butyrate producers.</title>
        <authorList>
            <person name="Tanno H."/>
            <person name="Fujii T."/>
            <person name="Hirano K."/>
            <person name="Maeno S."/>
            <person name="Tonozuka T."/>
            <person name="Sakamoto M."/>
            <person name="Ohkuma M."/>
            <person name="Tochio T."/>
            <person name="Endo A."/>
        </authorList>
    </citation>
    <scope>NUCLEOTIDE SEQUENCE</scope>
    <source>
        <strain evidence="13">JCM 31265</strain>
    </source>
</reference>
<dbReference type="GO" id="GO:0042274">
    <property type="term" value="P:ribosomal small subunit biogenesis"/>
    <property type="evidence" value="ECO:0007669"/>
    <property type="project" value="UniProtKB-UniRule"/>
</dbReference>
<accession>A0AAI9K514</accession>
<feature type="binding site" evidence="10">
    <location>
        <begin position="118"/>
        <end position="121"/>
    </location>
    <ligand>
        <name>GTP</name>
        <dbReference type="ChEBI" id="CHEBI:37565"/>
    </ligand>
</feature>
<comment type="cofactor">
    <cofactor evidence="10">
        <name>Zn(2+)</name>
        <dbReference type="ChEBI" id="CHEBI:29105"/>
    </cofactor>
    <text evidence="10">Binds 1 zinc ion per subunit.</text>
</comment>
<dbReference type="SUPFAM" id="SSF50249">
    <property type="entry name" value="Nucleic acid-binding proteins"/>
    <property type="match status" value="1"/>
</dbReference>
<name>A0AAI9K514_9FIRM</name>
<dbReference type="CDD" id="cd04466">
    <property type="entry name" value="S1_YloQ_GTPase"/>
    <property type="match status" value="1"/>
</dbReference>
<dbReference type="EMBL" id="BLYL01000008">
    <property type="protein sequence ID" value="GFO94498.1"/>
    <property type="molecule type" value="Genomic_DNA"/>
</dbReference>
<dbReference type="SUPFAM" id="SSF52540">
    <property type="entry name" value="P-loop containing nucleoside triphosphate hydrolases"/>
    <property type="match status" value="1"/>
</dbReference>
<keyword evidence="7 10" id="KW-0862">Zinc</keyword>
<dbReference type="GO" id="GO:0019843">
    <property type="term" value="F:rRNA binding"/>
    <property type="evidence" value="ECO:0007669"/>
    <property type="project" value="UniProtKB-KW"/>
</dbReference>
<feature type="binding site" evidence="10">
    <location>
        <position position="249"/>
    </location>
    <ligand>
        <name>Zn(2+)</name>
        <dbReference type="ChEBI" id="CHEBI:29105"/>
    </ligand>
</feature>
<evidence type="ECO:0000256" key="4">
    <source>
        <dbReference type="ARBA" id="ARBA00022730"/>
    </source>
</evidence>
<comment type="caution">
    <text evidence="13">The sequence shown here is derived from an EMBL/GenBank/DDBJ whole genome shotgun (WGS) entry which is preliminary data.</text>
</comment>
<dbReference type="NCBIfam" id="TIGR00157">
    <property type="entry name" value="ribosome small subunit-dependent GTPase A"/>
    <property type="match status" value="1"/>
</dbReference>
<evidence type="ECO:0000256" key="5">
    <source>
        <dbReference type="ARBA" id="ARBA00022741"/>
    </source>
</evidence>
<comment type="function">
    <text evidence="10">One of several proteins that assist in the late maturation steps of the functional core of the 30S ribosomal subunit. Helps release RbfA from mature subunits. May play a role in the assembly of ribosomal proteins into the subunit. Circularly permuted GTPase that catalyzes slow GTP hydrolysis, GTPase activity is stimulated by the 30S ribosomal subunit.</text>
</comment>
<feature type="binding site" evidence="10">
    <location>
        <position position="256"/>
    </location>
    <ligand>
        <name>Zn(2+)</name>
        <dbReference type="ChEBI" id="CHEBI:29105"/>
    </ligand>
</feature>
<dbReference type="InterPro" id="IPR031944">
    <property type="entry name" value="RsgA_N"/>
</dbReference>
<dbReference type="GO" id="GO:0005525">
    <property type="term" value="F:GTP binding"/>
    <property type="evidence" value="ECO:0007669"/>
    <property type="project" value="UniProtKB-UniRule"/>
</dbReference>
<evidence type="ECO:0000256" key="8">
    <source>
        <dbReference type="ARBA" id="ARBA00022884"/>
    </source>
</evidence>
<evidence type="ECO:0000313" key="13">
    <source>
        <dbReference type="EMBL" id="GFO94498.1"/>
    </source>
</evidence>
<dbReference type="PROSITE" id="PS50936">
    <property type="entry name" value="ENGC_GTPASE"/>
    <property type="match status" value="1"/>
</dbReference>
<dbReference type="InterPro" id="IPR004881">
    <property type="entry name" value="Ribosome_biogen_GTPase_RsgA"/>
</dbReference>
<evidence type="ECO:0000256" key="1">
    <source>
        <dbReference type="ARBA" id="ARBA00022490"/>
    </source>
</evidence>
<keyword evidence="6 10" id="KW-0378">Hydrolase</keyword>
<evidence type="ECO:0000256" key="6">
    <source>
        <dbReference type="ARBA" id="ARBA00022801"/>
    </source>
</evidence>
<feature type="domain" description="CP-type G" evidence="12">
    <location>
        <begin position="69"/>
        <end position="225"/>
    </location>
</feature>
<dbReference type="GO" id="GO:0046872">
    <property type="term" value="F:metal ion binding"/>
    <property type="evidence" value="ECO:0007669"/>
    <property type="project" value="UniProtKB-KW"/>
</dbReference>
<dbReference type="Proteomes" id="UP000660047">
    <property type="component" value="Unassembled WGS sequence"/>
</dbReference>
<keyword evidence="4 10" id="KW-0699">rRNA-binding</keyword>
<evidence type="ECO:0000259" key="12">
    <source>
        <dbReference type="PROSITE" id="PS51721"/>
    </source>
</evidence>
<organism evidence="13 14">
    <name type="scientific">Coprococcus eutactus</name>
    <dbReference type="NCBI Taxonomy" id="33043"/>
    <lineage>
        <taxon>Bacteria</taxon>
        <taxon>Bacillati</taxon>
        <taxon>Bacillota</taxon>
        <taxon>Clostridia</taxon>
        <taxon>Lachnospirales</taxon>
        <taxon>Lachnospiraceae</taxon>
        <taxon>Coprococcus</taxon>
    </lineage>
</organism>
<dbReference type="PANTHER" id="PTHR32120">
    <property type="entry name" value="SMALL RIBOSOMAL SUBUNIT BIOGENESIS GTPASE RSGA"/>
    <property type="match status" value="1"/>
</dbReference>
<keyword evidence="8 10" id="KW-0694">RNA-binding</keyword>
<feature type="binding site" evidence="10">
    <location>
        <position position="254"/>
    </location>
    <ligand>
        <name>Zn(2+)</name>
        <dbReference type="ChEBI" id="CHEBI:29105"/>
    </ligand>
</feature>
<dbReference type="InterPro" id="IPR030378">
    <property type="entry name" value="G_CP_dom"/>
</dbReference>
<keyword evidence="9 10" id="KW-0342">GTP-binding</keyword>
<dbReference type="InterPro" id="IPR010914">
    <property type="entry name" value="RsgA_GTPase_dom"/>
</dbReference>
<dbReference type="InterPro" id="IPR027417">
    <property type="entry name" value="P-loop_NTPase"/>
</dbReference>
<keyword evidence="1 10" id="KW-0963">Cytoplasm</keyword>
<evidence type="ECO:0000259" key="11">
    <source>
        <dbReference type="PROSITE" id="PS50936"/>
    </source>
</evidence>
<dbReference type="GO" id="GO:0005737">
    <property type="term" value="C:cytoplasm"/>
    <property type="evidence" value="ECO:0007669"/>
    <property type="project" value="UniProtKB-SubCell"/>
</dbReference>
<dbReference type="HAMAP" id="MF_01820">
    <property type="entry name" value="GTPase_RsgA"/>
    <property type="match status" value="1"/>
</dbReference>
<dbReference type="Gene3D" id="3.40.50.300">
    <property type="entry name" value="P-loop containing nucleotide triphosphate hydrolases"/>
    <property type="match status" value="1"/>
</dbReference>
<dbReference type="InterPro" id="IPR012340">
    <property type="entry name" value="NA-bd_OB-fold"/>
</dbReference>
<dbReference type="PROSITE" id="PS51721">
    <property type="entry name" value="G_CP"/>
    <property type="match status" value="1"/>
</dbReference>
<evidence type="ECO:0000313" key="14">
    <source>
        <dbReference type="Proteomes" id="UP000660047"/>
    </source>
</evidence>
<dbReference type="Pfam" id="PF16745">
    <property type="entry name" value="RsgA_N"/>
    <property type="match status" value="1"/>
</dbReference>
<evidence type="ECO:0000256" key="9">
    <source>
        <dbReference type="ARBA" id="ARBA00023134"/>
    </source>
</evidence>
<keyword evidence="5 10" id="KW-0547">Nucleotide-binding</keyword>
<protein>
    <recommendedName>
        <fullName evidence="10">Small ribosomal subunit biogenesis GTPase RsgA</fullName>
        <ecNumber evidence="10">3.6.1.-</ecNumber>
    </recommendedName>
</protein>
<dbReference type="CDD" id="cd01854">
    <property type="entry name" value="YjeQ_EngC"/>
    <property type="match status" value="1"/>
</dbReference>
<comment type="similarity">
    <text evidence="10">Belongs to the TRAFAC class YlqF/YawG GTPase family. RsgA subfamily.</text>
</comment>
<evidence type="ECO:0000256" key="2">
    <source>
        <dbReference type="ARBA" id="ARBA00022517"/>
    </source>
</evidence>